<dbReference type="CTD" id="153129"/>
<keyword evidence="6" id="KW-0967">Endosome</keyword>
<evidence type="ECO:0000256" key="11">
    <source>
        <dbReference type="ARBA" id="ARBA00023157"/>
    </source>
</evidence>
<feature type="region of interest" description="Disordered" evidence="15">
    <location>
        <begin position="32"/>
        <end position="76"/>
    </location>
</feature>
<keyword evidence="18" id="KW-1185">Reference proteome</keyword>
<evidence type="ECO:0000256" key="15">
    <source>
        <dbReference type="SAM" id="MobiDB-lite"/>
    </source>
</evidence>
<keyword evidence="10 16" id="KW-0472">Membrane</keyword>
<comment type="similarity">
    <text evidence="14">Belongs to the amino acid/polyamine transporter 2 family. SLC38A9 subfamily.</text>
</comment>
<dbReference type="AlphaFoldDB" id="A0A8B7Z5J2"/>
<feature type="transmembrane region" description="Helical" evidence="16">
    <location>
        <begin position="437"/>
        <end position="458"/>
    </location>
</feature>
<dbReference type="Pfam" id="PF01490">
    <property type="entry name" value="Aa_trans"/>
    <property type="match status" value="2"/>
</dbReference>
<evidence type="ECO:0000256" key="3">
    <source>
        <dbReference type="ARBA" id="ARBA00022448"/>
    </source>
</evidence>
<feature type="transmembrane region" description="Helical" evidence="16">
    <location>
        <begin position="360"/>
        <end position="382"/>
    </location>
</feature>
<sequence>MASTSEKTPLLSHHGNLESDLTKLKPAVIGFQSEEDDSSSLADVDLSGPGQSGEKGNQLYSKFKGPSSGPRLSGVLGTSGGNAVVVESKRRKPFHYSSVPTYLSNDGQIENAVDEKTAATFNRYRYYSRLAGNPGQRNNTLEIPDHVLPPFLLSVELPFKDKEGKQGSLVTIFSIWNTMMGTSLLSMPWAIQQSGFLMGLILLVGMAGLTLYTCYRVVKSVQRLESGGKLVEFSDVCREYLGRPGEYAAVFFSLAALLGAMIVYWVLMSNFMYSSVSFIYGRAVGLNTTGNATLCALGHQDGATSQLGVNVNMSNITDAAETMFAKVWSKTHTVPLFLCILVFPLMNFKSPTFFTKFNALGTLSVLFLIVFVTVQAVRFGGFHMDFADPGSKYYSALFSPEFPIFSGILALGYFIHMCISSILRTQKNPKNNGRDMTIAYILVAATYTFVGAMFYSTFPLKKACLADNLLDNFSHGDVFAFTARLFLLFQMVTLFPLLVFIFRIQCLDPLFKSAYPSWKHVLVLNLILITVAVLFAVFLPQIGTIIRFSGAFCGLAYIFTLPCVVYLLELKQQGRLTWPVVVAHASIIAIGAANFVAQFVFL</sequence>
<evidence type="ECO:0000256" key="4">
    <source>
        <dbReference type="ARBA" id="ARBA00022692"/>
    </source>
</evidence>
<feature type="transmembrane region" description="Helical" evidence="16">
    <location>
        <begin position="580"/>
        <end position="601"/>
    </location>
</feature>
<evidence type="ECO:0000256" key="13">
    <source>
        <dbReference type="ARBA" id="ARBA00023228"/>
    </source>
</evidence>
<feature type="transmembrane region" description="Helical" evidence="16">
    <location>
        <begin position="332"/>
        <end position="348"/>
    </location>
</feature>
<dbReference type="InterPro" id="IPR013057">
    <property type="entry name" value="AA_transpt_TM"/>
</dbReference>
<reference evidence="19 20" key="1">
    <citation type="submission" date="2025-04" db="UniProtKB">
        <authorList>
            <consortium name="RefSeq"/>
        </authorList>
    </citation>
    <scope>IDENTIFICATION</scope>
</reference>
<accession>A0A8B7Z5J2</accession>
<dbReference type="GO" id="GO:0005765">
    <property type="term" value="C:lysosomal membrane"/>
    <property type="evidence" value="ECO:0007669"/>
    <property type="project" value="UniProtKB-SubCell"/>
</dbReference>
<feature type="transmembrane region" description="Helical" evidence="16">
    <location>
        <begin position="545"/>
        <end position="568"/>
    </location>
</feature>
<keyword evidence="13" id="KW-0458">Lysosome</keyword>
<evidence type="ECO:0000256" key="6">
    <source>
        <dbReference type="ARBA" id="ARBA00022753"/>
    </source>
</evidence>
<evidence type="ECO:0000256" key="10">
    <source>
        <dbReference type="ARBA" id="ARBA00023136"/>
    </source>
</evidence>
<evidence type="ECO:0000259" key="17">
    <source>
        <dbReference type="Pfam" id="PF01490"/>
    </source>
</evidence>
<keyword evidence="5" id="KW-0479">Metal-binding</keyword>
<feature type="domain" description="Amino acid transporter transmembrane" evidence="17">
    <location>
        <begin position="327"/>
        <end position="597"/>
    </location>
</feature>
<comment type="subcellular location">
    <subcellularLocation>
        <location evidence="1">Late endosome membrane</location>
        <topology evidence="1">Multi-pass membrane protein</topology>
    </subcellularLocation>
    <subcellularLocation>
        <location evidence="2">Lysosome membrane</location>
        <topology evidence="2">Multi-pass membrane protein</topology>
    </subcellularLocation>
</comment>
<name>A0A8B7Z5J2_ACAPL</name>
<feature type="transmembrane region" description="Helical" evidence="16">
    <location>
        <begin position="521"/>
        <end position="539"/>
    </location>
</feature>
<dbReference type="GO" id="GO:0031902">
    <property type="term" value="C:late endosome membrane"/>
    <property type="evidence" value="ECO:0007669"/>
    <property type="project" value="UniProtKB-SubCell"/>
</dbReference>
<evidence type="ECO:0000256" key="8">
    <source>
        <dbReference type="ARBA" id="ARBA00022989"/>
    </source>
</evidence>
<keyword evidence="9" id="KW-0915">Sodium</keyword>
<dbReference type="GO" id="GO:0046872">
    <property type="term" value="F:metal ion binding"/>
    <property type="evidence" value="ECO:0007669"/>
    <property type="project" value="UniProtKB-KW"/>
</dbReference>
<evidence type="ECO:0000256" key="7">
    <source>
        <dbReference type="ARBA" id="ARBA00022970"/>
    </source>
</evidence>
<dbReference type="PANTHER" id="PTHR22950:SF244">
    <property type="entry name" value="NEUTRAL AMINO ACID TRANSPORTER 9"/>
    <property type="match status" value="1"/>
</dbReference>
<dbReference type="Proteomes" id="UP000694845">
    <property type="component" value="Unplaced"/>
</dbReference>
<evidence type="ECO:0000256" key="14">
    <source>
        <dbReference type="ARBA" id="ARBA00038442"/>
    </source>
</evidence>
<gene>
    <name evidence="19 20" type="primary">LOC110984381</name>
</gene>
<feature type="domain" description="Amino acid transporter transmembrane" evidence="17">
    <location>
        <begin position="171"/>
        <end position="281"/>
    </location>
</feature>
<keyword evidence="11" id="KW-1015">Disulfide bond</keyword>
<evidence type="ECO:0000256" key="1">
    <source>
        <dbReference type="ARBA" id="ARBA00004107"/>
    </source>
</evidence>
<dbReference type="KEGG" id="aplc:110984381"/>
<dbReference type="RefSeq" id="XP_022100227.1">
    <property type="nucleotide sequence ID" value="XM_022244535.1"/>
</dbReference>
<feature type="transmembrane region" description="Helical" evidence="16">
    <location>
        <begin position="478"/>
        <end position="501"/>
    </location>
</feature>
<keyword evidence="8 16" id="KW-1133">Transmembrane helix</keyword>
<keyword evidence="4 16" id="KW-0812">Transmembrane</keyword>
<feature type="transmembrane region" description="Helical" evidence="16">
    <location>
        <begin position="169"/>
        <end position="190"/>
    </location>
</feature>
<dbReference type="OrthoDB" id="294730at2759"/>
<proteinExistence type="inferred from homology"/>
<feature type="transmembrane region" description="Helical" evidence="16">
    <location>
        <begin position="247"/>
        <end position="267"/>
    </location>
</feature>
<keyword evidence="12" id="KW-0325">Glycoprotein</keyword>
<evidence type="ECO:0000313" key="19">
    <source>
        <dbReference type="RefSeq" id="XP_022100227.1"/>
    </source>
</evidence>
<evidence type="ECO:0000256" key="9">
    <source>
        <dbReference type="ARBA" id="ARBA00023053"/>
    </source>
</evidence>
<evidence type="ECO:0000313" key="18">
    <source>
        <dbReference type="Proteomes" id="UP000694845"/>
    </source>
</evidence>
<evidence type="ECO:0000256" key="2">
    <source>
        <dbReference type="ARBA" id="ARBA00004155"/>
    </source>
</evidence>
<dbReference type="RefSeq" id="XP_022100231.1">
    <property type="nucleotide sequence ID" value="XM_022244539.1"/>
</dbReference>
<keyword evidence="7" id="KW-0029">Amino-acid transport</keyword>
<evidence type="ECO:0000256" key="12">
    <source>
        <dbReference type="ARBA" id="ARBA00023180"/>
    </source>
</evidence>
<evidence type="ECO:0000256" key="16">
    <source>
        <dbReference type="SAM" id="Phobius"/>
    </source>
</evidence>
<dbReference type="GO" id="GO:0015179">
    <property type="term" value="F:L-amino acid transmembrane transporter activity"/>
    <property type="evidence" value="ECO:0007669"/>
    <property type="project" value="TreeGrafter"/>
</dbReference>
<evidence type="ECO:0000313" key="20">
    <source>
        <dbReference type="RefSeq" id="XP_022100231.1"/>
    </source>
</evidence>
<evidence type="ECO:0000256" key="5">
    <source>
        <dbReference type="ARBA" id="ARBA00022723"/>
    </source>
</evidence>
<keyword evidence="3" id="KW-0813">Transport</keyword>
<dbReference type="PANTHER" id="PTHR22950">
    <property type="entry name" value="AMINO ACID TRANSPORTER"/>
    <property type="match status" value="1"/>
</dbReference>
<organism evidence="18 19">
    <name type="scientific">Acanthaster planci</name>
    <name type="common">Crown-of-thorns starfish</name>
    <dbReference type="NCBI Taxonomy" id="133434"/>
    <lineage>
        <taxon>Eukaryota</taxon>
        <taxon>Metazoa</taxon>
        <taxon>Echinodermata</taxon>
        <taxon>Eleutherozoa</taxon>
        <taxon>Asterozoa</taxon>
        <taxon>Asteroidea</taxon>
        <taxon>Valvatacea</taxon>
        <taxon>Valvatida</taxon>
        <taxon>Acanthasteridae</taxon>
        <taxon>Acanthaster</taxon>
    </lineage>
</organism>
<feature type="transmembrane region" description="Helical" evidence="16">
    <location>
        <begin position="402"/>
        <end position="425"/>
    </location>
</feature>
<feature type="transmembrane region" description="Helical" evidence="16">
    <location>
        <begin position="196"/>
        <end position="215"/>
    </location>
</feature>
<dbReference type="GeneID" id="110984381"/>
<dbReference type="OMA" id="HWFTPTE"/>
<protein>
    <submittedName>
        <fullName evidence="19 20">Sodium-coupled neutral amino acid transporter 9 homolog isoform X1</fullName>
    </submittedName>
</protein>